<dbReference type="GO" id="GO:0032040">
    <property type="term" value="C:small-subunit processome"/>
    <property type="evidence" value="ECO:0007669"/>
    <property type="project" value="TreeGrafter"/>
</dbReference>
<evidence type="ECO:0000256" key="4">
    <source>
        <dbReference type="ARBA" id="ARBA00022552"/>
    </source>
</evidence>
<evidence type="ECO:0000256" key="5">
    <source>
        <dbReference type="ARBA" id="ARBA00022603"/>
    </source>
</evidence>
<keyword evidence="4" id="KW-0698">rRNA processing</keyword>
<dbReference type="GO" id="GO:0019843">
    <property type="term" value="F:rRNA binding"/>
    <property type="evidence" value="ECO:0007669"/>
    <property type="project" value="UniProtKB-KW"/>
</dbReference>
<dbReference type="AlphaFoldDB" id="A0A4S2JPB4"/>
<evidence type="ECO:0000313" key="16">
    <source>
        <dbReference type="EMBL" id="TGZ37346.1"/>
    </source>
</evidence>
<comment type="function">
    <text evidence="12">S-adenosyl-L-methionine-dependent pseudouridine N(1)-methyltransferase that methylates a pseudouridine in 18S rRNA. Involved the biosynthesis of the hypermodified N1-methyl-N3-(3-amino-3-carboxypropyl) pseudouridine (m1acp3-Psi) conserved in eukaryotic 18S rRNA. Also has an essential role in 40S ribosomal subunit biogenesis independent on its methyltransferase activity, facilitating the incorporation of ribosomal protein S19 during the formation of pre-ribosomes.</text>
</comment>
<evidence type="ECO:0000256" key="9">
    <source>
        <dbReference type="ARBA" id="ARBA00022884"/>
    </source>
</evidence>
<dbReference type="InterPro" id="IPR005304">
    <property type="entry name" value="Rbsml_bgen_MeTrfase_EMG1/NEP1"/>
</dbReference>
<keyword evidence="17" id="KW-1185">Reference proteome</keyword>
<keyword evidence="7" id="KW-0949">S-adenosyl-L-methionine</keyword>
<evidence type="ECO:0000256" key="10">
    <source>
        <dbReference type="ARBA" id="ARBA00023242"/>
    </source>
</evidence>
<dbReference type="SUPFAM" id="SSF75217">
    <property type="entry name" value="alpha/beta knot"/>
    <property type="match status" value="1"/>
</dbReference>
<comment type="catalytic activity">
    <reaction evidence="11">
        <text>a pseudouridine in rRNA + S-adenosyl-L-methionine = an N(1)-methylpseudouridine in rRNA + S-adenosyl-L-homocysteine + H(+)</text>
        <dbReference type="Rhea" id="RHEA:46696"/>
        <dbReference type="Rhea" id="RHEA-COMP:11634"/>
        <dbReference type="Rhea" id="RHEA-COMP:13933"/>
        <dbReference type="ChEBI" id="CHEBI:15378"/>
        <dbReference type="ChEBI" id="CHEBI:57856"/>
        <dbReference type="ChEBI" id="CHEBI:59789"/>
        <dbReference type="ChEBI" id="CHEBI:65314"/>
        <dbReference type="ChEBI" id="CHEBI:74890"/>
    </reaction>
</comment>
<comment type="caution">
    <text evidence="16">The sequence shown here is derived from an EMBL/GenBank/DDBJ whole genome shotgun (WGS) entry which is preliminary data.</text>
</comment>
<dbReference type="FunFam" id="3.40.1280.10:FF:000003">
    <property type="entry name" value="Ribosomal RNA small subunit methyltransferase"/>
    <property type="match status" value="1"/>
</dbReference>
<evidence type="ECO:0000256" key="6">
    <source>
        <dbReference type="ARBA" id="ARBA00022679"/>
    </source>
</evidence>
<feature type="compositionally biased region" description="Basic and acidic residues" evidence="15">
    <location>
        <begin position="405"/>
        <end position="415"/>
    </location>
</feature>
<organism evidence="16 17">
    <name type="scientific">Temnothorax longispinosus</name>
    <dbReference type="NCBI Taxonomy" id="300112"/>
    <lineage>
        <taxon>Eukaryota</taxon>
        <taxon>Metazoa</taxon>
        <taxon>Ecdysozoa</taxon>
        <taxon>Arthropoda</taxon>
        <taxon>Hexapoda</taxon>
        <taxon>Insecta</taxon>
        <taxon>Pterygota</taxon>
        <taxon>Neoptera</taxon>
        <taxon>Endopterygota</taxon>
        <taxon>Hymenoptera</taxon>
        <taxon>Apocrita</taxon>
        <taxon>Aculeata</taxon>
        <taxon>Formicoidea</taxon>
        <taxon>Formicidae</taxon>
        <taxon>Myrmicinae</taxon>
        <taxon>Temnothorax</taxon>
    </lineage>
</organism>
<dbReference type="Pfam" id="PF03587">
    <property type="entry name" value="EMG1"/>
    <property type="match status" value="1"/>
</dbReference>
<keyword evidence="6" id="KW-0808">Transferase</keyword>
<dbReference type="CDD" id="cd18088">
    <property type="entry name" value="Nep1-like"/>
    <property type="match status" value="1"/>
</dbReference>
<dbReference type="PANTHER" id="PTHR12636">
    <property type="entry name" value="NEP1/MRA1"/>
    <property type="match status" value="1"/>
</dbReference>
<gene>
    <name evidence="16" type="ORF">DBV15_05657</name>
</gene>
<evidence type="ECO:0000256" key="11">
    <source>
        <dbReference type="ARBA" id="ARBA00050871"/>
    </source>
</evidence>
<evidence type="ECO:0000313" key="17">
    <source>
        <dbReference type="Proteomes" id="UP000310200"/>
    </source>
</evidence>
<comment type="subcellular location">
    <subcellularLocation>
        <location evidence="1">Nucleus</location>
        <location evidence="1">Nucleolus</location>
    </subcellularLocation>
</comment>
<dbReference type="EMBL" id="QBLH01003561">
    <property type="protein sequence ID" value="TGZ37346.1"/>
    <property type="molecule type" value="Genomic_DNA"/>
</dbReference>
<feature type="region of interest" description="Disordered" evidence="15">
    <location>
        <begin position="386"/>
        <end position="415"/>
    </location>
</feature>
<evidence type="ECO:0000256" key="7">
    <source>
        <dbReference type="ARBA" id="ARBA00022691"/>
    </source>
</evidence>
<keyword evidence="9" id="KW-0694">RNA-binding</keyword>
<accession>A0A4S2JPB4</accession>
<keyword evidence="8" id="KW-0699">rRNA-binding</keyword>
<feature type="compositionally biased region" description="Polar residues" evidence="15">
    <location>
        <begin position="390"/>
        <end position="404"/>
    </location>
</feature>
<keyword evidence="5" id="KW-0489">Methyltransferase</keyword>
<evidence type="ECO:0000256" key="14">
    <source>
        <dbReference type="SAM" id="Coils"/>
    </source>
</evidence>
<evidence type="ECO:0000256" key="15">
    <source>
        <dbReference type="SAM" id="MobiDB-lite"/>
    </source>
</evidence>
<proteinExistence type="inferred from homology"/>
<feature type="coiled-coil region" evidence="14">
    <location>
        <begin position="107"/>
        <end position="173"/>
    </location>
</feature>
<dbReference type="STRING" id="300112.A0A4S2JPB4"/>
<evidence type="ECO:0000256" key="3">
    <source>
        <dbReference type="ARBA" id="ARBA00022517"/>
    </source>
</evidence>
<dbReference type="InterPro" id="IPR029028">
    <property type="entry name" value="Alpha/beta_knot_MTases"/>
</dbReference>
<evidence type="ECO:0000256" key="2">
    <source>
        <dbReference type="ARBA" id="ARBA00008115"/>
    </source>
</evidence>
<dbReference type="Gene3D" id="3.40.1280.10">
    <property type="match status" value="1"/>
</dbReference>
<reference evidence="16 17" key="1">
    <citation type="journal article" date="2019" name="Philos. Trans. R. Soc. Lond., B, Biol. Sci.">
        <title>Ant behaviour and brain gene expression of defending hosts depend on the ecological success of the intruding social parasite.</title>
        <authorList>
            <person name="Kaur R."/>
            <person name="Stoldt M."/>
            <person name="Jongepier E."/>
            <person name="Feldmeyer B."/>
            <person name="Menzel F."/>
            <person name="Bornberg-Bauer E."/>
            <person name="Foitzik S."/>
        </authorList>
    </citation>
    <scope>NUCLEOTIDE SEQUENCE [LARGE SCALE GENOMIC DNA]</scope>
    <source>
        <tissue evidence="16">Whole body</tissue>
    </source>
</reference>
<feature type="coiled-coil region" evidence="14">
    <location>
        <begin position="249"/>
        <end position="276"/>
    </location>
</feature>
<sequence length="773" mass="88691">MHDTVLHRRSEGGRRQAGVFMNNLLYPFVLAAREMRARSCKHTLPIGLINDAINLIIELQTSAPGDDDVARPRYNCPAERNGVVQTTNSIIKSIRCSTWTPFLNRENMSEHQTLSAAENKLNELNKKIVEIKKKIQLSEGQRKANFEEYDAKKRENAQKISDLKKKVKELYHERTLNILQTESKELAHRRGHCVFKKKTENPMKKKIETLEVQLEHIRMMQIKANIARMKYRSVCSELKEKSVFYVSSLKDLEDGIKQQENEIKRLQARARREQRVSDRKMELERLERMIFQTRPRDDFETRGKSRVQIQEDMIKDELARLEEAFAKLRSATGVSRSEEVLNRFLGQQATKESLQKMRTATEQEKMELEKKRQELNVEIETRKFSETKSAEQNAEVTAKLNSQIDEQRSRKERAESASRRICELLNEVTGILYKLCEKFQDVTDTPLFEDIKMDDTLAIIEMLTNKVKHGMDVLSASEKYIETMDEALLDKVETMSIATTSVEGKTMRVNSSGPLFPRFPSCVTPAAPLSEDEDEVPSRNVLKRQAQLLVDTKSRPPKHLQIGHIKKQEKRLIVILENAQLESVKVGSAFELLNCDDHTNILKKYNRDPGTCRPDITHQCLLMLMDSPLNRAGLLQVYVHTEKNVLIEINPQTRIPRTFKRFAGLMVQLLHKYGVRASDGPMKLLKVIKNPVTNHLPVGCRKILMSFNASKVLNPRELVPAEDPIAIVVGAMAHGQVKTDYIEDTFSISNYPLSGAVACSKLCTAFEEVWRIV</sequence>
<keyword evidence="3" id="KW-0690">Ribosome biogenesis</keyword>
<evidence type="ECO:0000256" key="1">
    <source>
        <dbReference type="ARBA" id="ARBA00004604"/>
    </source>
</evidence>
<dbReference type="GO" id="GO:0070037">
    <property type="term" value="F:rRNA (pseudouridine) methyltransferase activity"/>
    <property type="evidence" value="ECO:0007669"/>
    <property type="project" value="InterPro"/>
</dbReference>
<name>A0A4S2JPB4_9HYME</name>
<dbReference type="Proteomes" id="UP000310200">
    <property type="component" value="Unassembled WGS sequence"/>
</dbReference>
<evidence type="ECO:0000256" key="12">
    <source>
        <dbReference type="ARBA" id="ARBA00053784"/>
    </source>
</evidence>
<keyword evidence="10" id="KW-0539">Nucleus</keyword>
<protein>
    <recommendedName>
        <fullName evidence="13">18S rRNA (pseudouridine-N1)-methyltransferase</fullName>
    </recommendedName>
</protein>
<evidence type="ECO:0000256" key="13">
    <source>
        <dbReference type="ARBA" id="ARBA00081469"/>
    </source>
</evidence>
<keyword evidence="14" id="KW-0175">Coiled coil</keyword>
<dbReference type="InterPro" id="IPR029026">
    <property type="entry name" value="tRNA_m1G_MTases_N"/>
</dbReference>
<dbReference type="PANTHER" id="PTHR12636:SF5">
    <property type="entry name" value="RIBOSOMAL RNA SMALL SUBUNIT METHYLTRANSFERASE NEP1"/>
    <property type="match status" value="1"/>
</dbReference>
<dbReference type="GO" id="GO:0070475">
    <property type="term" value="P:rRNA base methylation"/>
    <property type="evidence" value="ECO:0007669"/>
    <property type="project" value="InterPro"/>
</dbReference>
<comment type="similarity">
    <text evidence="2">Belongs to the class IV-like SAM-binding methyltransferase superfamily. RNA methyltransferase NEP1 family.</text>
</comment>
<evidence type="ECO:0000256" key="8">
    <source>
        <dbReference type="ARBA" id="ARBA00022730"/>
    </source>
</evidence>